<evidence type="ECO:0000313" key="9">
    <source>
        <dbReference type="Proteomes" id="UP000332933"/>
    </source>
</evidence>
<dbReference type="GO" id="GO:0072357">
    <property type="term" value="C:PTW/PP1 phosphatase complex"/>
    <property type="evidence" value="ECO:0007669"/>
    <property type="project" value="TreeGrafter"/>
</dbReference>
<evidence type="ECO:0000256" key="3">
    <source>
        <dbReference type="ARBA" id="ARBA00022833"/>
    </source>
</evidence>
<dbReference type="PROSITE" id="PS50103">
    <property type="entry name" value="ZF_C3H1"/>
    <property type="match status" value="1"/>
</dbReference>
<keyword evidence="1 4" id="KW-0479">Metal-binding</keyword>
<dbReference type="PANTHER" id="PTHR46557">
    <property type="entry name" value="SERINE/THREONINE-PROTEIN PHOSPHATASE 1 REGULATORY SUBUNIT 10-RELATED"/>
    <property type="match status" value="1"/>
</dbReference>
<dbReference type="PANTHER" id="PTHR46557:SF1">
    <property type="entry name" value="SERINE_THREONINE-PROTEIN PHOSPHATASE 1 REGULATORY SUBUNIT 10"/>
    <property type="match status" value="1"/>
</dbReference>
<evidence type="ECO:0000256" key="5">
    <source>
        <dbReference type="SAM" id="MobiDB-lite"/>
    </source>
</evidence>
<feature type="region of interest" description="Disordered" evidence="5">
    <location>
        <begin position="768"/>
        <end position="809"/>
    </location>
</feature>
<feature type="compositionally biased region" description="Gly residues" evidence="5">
    <location>
        <begin position="651"/>
        <end position="667"/>
    </location>
</feature>
<feature type="compositionally biased region" description="Low complexity" evidence="5">
    <location>
        <begin position="251"/>
        <end position="272"/>
    </location>
</feature>
<gene>
    <name evidence="8" type="primary">Aste57867_24571</name>
    <name evidence="7" type="ORF">As57867_024493</name>
    <name evidence="8" type="ORF">ASTE57867_24571</name>
</gene>
<feature type="compositionally biased region" description="Gly residues" evidence="5">
    <location>
        <begin position="675"/>
        <end position="690"/>
    </location>
</feature>
<dbReference type="InterPro" id="IPR036855">
    <property type="entry name" value="Znf_CCCH_sf"/>
</dbReference>
<evidence type="ECO:0000313" key="8">
    <source>
        <dbReference type="EMBL" id="VFU01210.1"/>
    </source>
</evidence>
<dbReference type="SUPFAM" id="SSF90229">
    <property type="entry name" value="CCCH zinc finger"/>
    <property type="match status" value="1"/>
</dbReference>
<evidence type="ECO:0000256" key="4">
    <source>
        <dbReference type="PROSITE-ProRule" id="PRU00723"/>
    </source>
</evidence>
<dbReference type="GO" id="GO:0008157">
    <property type="term" value="F:protein phosphatase 1 binding"/>
    <property type="evidence" value="ECO:0007669"/>
    <property type="project" value="TreeGrafter"/>
</dbReference>
<dbReference type="GO" id="GO:0000785">
    <property type="term" value="C:chromatin"/>
    <property type="evidence" value="ECO:0007669"/>
    <property type="project" value="TreeGrafter"/>
</dbReference>
<dbReference type="InterPro" id="IPR000571">
    <property type="entry name" value="Znf_CCCH"/>
</dbReference>
<accession>A0A485LV34</accession>
<dbReference type="InterPro" id="IPR035441">
    <property type="entry name" value="TFIIS/LEDGF_dom_sf"/>
</dbReference>
<feature type="compositionally biased region" description="Gly residues" evidence="5">
    <location>
        <begin position="799"/>
        <end position="809"/>
    </location>
</feature>
<keyword evidence="2 4" id="KW-0863">Zinc-finger</keyword>
<feature type="zinc finger region" description="C3H1-type" evidence="4">
    <location>
        <begin position="740"/>
        <end position="768"/>
    </location>
</feature>
<organism evidence="8 9">
    <name type="scientific">Aphanomyces stellatus</name>
    <dbReference type="NCBI Taxonomy" id="120398"/>
    <lineage>
        <taxon>Eukaryota</taxon>
        <taxon>Sar</taxon>
        <taxon>Stramenopiles</taxon>
        <taxon>Oomycota</taxon>
        <taxon>Saprolegniomycetes</taxon>
        <taxon>Saprolegniales</taxon>
        <taxon>Verrucalvaceae</taxon>
        <taxon>Aphanomyces</taxon>
    </lineage>
</organism>
<dbReference type="OrthoDB" id="70632at2759"/>
<evidence type="ECO:0000256" key="2">
    <source>
        <dbReference type="ARBA" id="ARBA00022771"/>
    </source>
</evidence>
<name>A0A485LV34_9STRA</name>
<reference evidence="7" key="2">
    <citation type="submission" date="2019-06" db="EMBL/GenBank/DDBJ databases">
        <title>Genomics analysis of Aphanomyces spp. identifies a new class of oomycete effector associated with host adaptation.</title>
        <authorList>
            <person name="Gaulin E."/>
        </authorList>
    </citation>
    <scope>NUCLEOTIDE SEQUENCE</scope>
    <source>
        <strain evidence="7">CBS 578.67</strain>
    </source>
</reference>
<feature type="region of interest" description="Disordered" evidence="5">
    <location>
        <begin position="623"/>
        <end position="736"/>
    </location>
</feature>
<keyword evidence="9" id="KW-1185">Reference proteome</keyword>
<feature type="domain" description="C3H1-type" evidence="6">
    <location>
        <begin position="740"/>
        <end position="768"/>
    </location>
</feature>
<feature type="region of interest" description="Disordered" evidence="5">
    <location>
        <begin position="376"/>
        <end position="396"/>
    </location>
</feature>
<evidence type="ECO:0000256" key="1">
    <source>
        <dbReference type="ARBA" id="ARBA00022723"/>
    </source>
</evidence>
<protein>
    <submittedName>
        <fullName evidence="8">Aste57867_24571 protein</fullName>
    </submittedName>
</protein>
<evidence type="ECO:0000313" key="7">
    <source>
        <dbReference type="EMBL" id="KAF0683359.1"/>
    </source>
</evidence>
<proteinExistence type="predicted"/>
<sequence length="809" mass="85781">MAAVDTKMNPNFSNLLQLQHRGYAQLLQTFDGRVNEHESLSGMHPISGKVGPDTEQSPHGCTLVSTRILHDSYRVDPGLIASCQISNKRKRAETPVGLGPGTPMNTLEETLLASIDADSILLDLPATDRFLPLFHQAKTESDQAKLLFVLATTAKRADKASSVEAFESFGGMKIARQWLDTAVSYRQHTLLHYILITLKELPLQLASITDARINEPIVQLRKTAANEHVKRAAQDLLKHWKTTFTEKPKESSSPPSKPKQTSSSTAAAASSKSGSDLLGKLLEKKKLDAKQASVTKPKDSFITKMVQNHNIKKQQEAAAVVSSPKEVALPTIARFDQVQSQPAATSNTRRIRWADEHGAELTKIKLIDSWRDTILHSDRDDDPSSPTTGHSFKDAKLREHANEKFAFLNKSKERKKVEPTMPWRTPPTIAFPEGVTARPMELDTNESMAQTNRTRKDVEWMILGDEVPPPNPQEWSRTPADLTLGPAAPIPLSDGDELSSAAPVGGPSAAAVDNIGLTRDLGPLEKSTIALLLQNEHVLGQVYDEAQRNGRRISDQRVLEIIHMGNRGGGAPLLSNPPPLLSKPKAPLLSAPPLNAAPLLSNPPPVGGYGGGGYGYSGGPSSGGGYNGAPPPHTTGGYGGPPSGYKPPPQGGGYGGPSQGYGGGSNGYGPPPSNGGYGPPGGGGYGGGYGYQDDNNRKPFNKRPAGGLLHEPGYPSKRPAPGPPMGGGGPPSGGPISTYKYKQVPCIYFSSPAGCGKGDACTFIHDGDARSGGGGGEPKPSKYAPRAGGPMKGPKPSHYGGGGRGGGYR</sequence>
<feature type="region of interest" description="Disordered" evidence="5">
    <location>
        <begin position="244"/>
        <end position="272"/>
    </location>
</feature>
<dbReference type="AlphaFoldDB" id="A0A485LV34"/>
<dbReference type="EMBL" id="CAADRA010007434">
    <property type="protein sequence ID" value="VFU01210.1"/>
    <property type="molecule type" value="Genomic_DNA"/>
</dbReference>
<dbReference type="Gene3D" id="1.20.930.10">
    <property type="entry name" value="Conserved domain common to transcription factors TFIIS, elongin A, CRSP70"/>
    <property type="match status" value="1"/>
</dbReference>
<dbReference type="GO" id="GO:0008270">
    <property type="term" value="F:zinc ion binding"/>
    <property type="evidence" value="ECO:0007669"/>
    <property type="project" value="UniProtKB-KW"/>
</dbReference>
<evidence type="ECO:0000259" key="6">
    <source>
        <dbReference type="PROSITE" id="PS50103"/>
    </source>
</evidence>
<dbReference type="Proteomes" id="UP000332933">
    <property type="component" value="Unassembled WGS sequence"/>
</dbReference>
<keyword evidence="3 4" id="KW-0862">Zinc</keyword>
<dbReference type="SUPFAM" id="SSF47676">
    <property type="entry name" value="Conserved domain common to transcription factors TFIIS, elongin A, CRSP70"/>
    <property type="match status" value="1"/>
</dbReference>
<reference evidence="8 9" key="1">
    <citation type="submission" date="2019-03" db="EMBL/GenBank/DDBJ databases">
        <authorList>
            <person name="Gaulin E."/>
            <person name="Dumas B."/>
        </authorList>
    </citation>
    <scope>NUCLEOTIDE SEQUENCE [LARGE SCALE GENOMIC DNA]</scope>
    <source>
        <strain evidence="8">CBS 568.67</strain>
    </source>
</reference>
<dbReference type="EMBL" id="VJMH01007408">
    <property type="protein sequence ID" value="KAF0683359.1"/>
    <property type="molecule type" value="Genomic_DNA"/>
</dbReference>